<evidence type="ECO:0000313" key="1">
    <source>
        <dbReference type="EMBL" id="RFC81855.1"/>
    </source>
</evidence>
<name>A0A371YK63_9GAMM</name>
<comment type="caution">
    <text evidence="1">The sequence shown here is derived from an EMBL/GenBank/DDBJ whole genome shotgun (WGS) entry which is preliminary data.</text>
</comment>
<proteinExistence type="predicted"/>
<dbReference type="AlphaFoldDB" id="A0A371YK63"/>
<gene>
    <name evidence="1" type="ORF">C9E89_019610</name>
</gene>
<sequence>MLLPLHIPPKQTIQPFSSDYKGILILVFPKSKSEFFPFALQIAKSSKYYCESILFKKDHFFTGFEMEAHQIKTALALLRYISDWKGVYILFNGIEKKSYDVLQTLRCVLDSLLVDEPKKYCCSISNNFIKNDNSYWIHPCRIVLTQQEYYKVIPNSELTIQDQIFAQAIKSGCEWCPQLNIINLKSLENNLILKDIQ</sequence>
<protein>
    <submittedName>
        <fullName evidence="1">Uncharacterized protein</fullName>
    </submittedName>
</protein>
<accession>A0A371YK63</accession>
<dbReference type="EMBL" id="PYIX02000053">
    <property type="protein sequence ID" value="RFC81855.1"/>
    <property type="molecule type" value="Genomic_DNA"/>
</dbReference>
<organism evidence="1 2">
    <name type="scientific">Acinetobacter sichuanensis</name>
    <dbReference type="NCBI Taxonomy" id="2136183"/>
    <lineage>
        <taxon>Bacteria</taxon>
        <taxon>Pseudomonadati</taxon>
        <taxon>Pseudomonadota</taxon>
        <taxon>Gammaproteobacteria</taxon>
        <taxon>Moraxellales</taxon>
        <taxon>Moraxellaceae</taxon>
        <taxon>Acinetobacter</taxon>
    </lineage>
</organism>
<dbReference type="Proteomes" id="UP000240957">
    <property type="component" value="Unassembled WGS sequence"/>
</dbReference>
<reference evidence="1 2" key="1">
    <citation type="submission" date="2018-08" db="EMBL/GenBank/DDBJ databases">
        <title>The draft genome of Acinetobacter sichuanensis strain WCHAc060041.</title>
        <authorList>
            <person name="Qin J."/>
            <person name="Feng Y."/>
            <person name="Zong Z."/>
        </authorList>
    </citation>
    <scope>NUCLEOTIDE SEQUENCE [LARGE SCALE GENOMIC DNA]</scope>
    <source>
        <strain evidence="1 2">WCHAc060041</strain>
    </source>
</reference>
<evidence type="ECO:0000313" key="2">
    <source>
        <dbReference type="Proteomes" id="UP000240957"/>
    </source>
</evidence>